<sequence>MRAKQMEQIINYRDIPTDKKPGILNALEQIGFIPAYGGVKTMQRIMEKSIPGSGPQFYFVFREDKLIGYNFLIGDTKRYKAFPWLAISNADEQKMVVCEKMMGMQVAFFKKLGMQDIADHCVRLMEDYRKEIGKRKESDSR</sequence>
<dbReference type="Proteomes" id="UP000245905">
    <property type="component" value="Unassembled WGS sequence"/>
</dbReference>
<dbReference type="Proteomes" id="UP000283683">
    <property type="component" value="Unassembled WGS sequence"/>
</dbReference>
<comment type="caution">
    <text evidence="1">The sequence shown here is derived from an EMBL/GenBank/DDBJ whole genome shotgun (WGS) entry which is preliminary data.</text>
</comment>
<dbReference type="EMBL" id="QSAZ01000009">
    <property type="protein sequence ID" value="RGW86655.1"/>
    <property type="molecule type" value="Genomic_DNA"/>
</dbReference>
<gene>
    <name evidence="2" type="ORF">DWV45_10165</name>
    <name evidence="1" type="ORF">LD38_10150</name>
</gene>
<evidence type="ECO:0000313" key="4">
    <source>
        <dbReference type="Proteomes" id="UP000283683"/>
    </source>
</evidence>
<name>A0A2U2EGF2_9FIRM</name>
<organism evidence="1 3">
    <name type="scientific">Agathobacter rectalis</name>
    <dbReference type="NCBI Taxonomy" id="39491"/>
    <lineage>
        <taxon>Bacteria</taxon>
        <taxon>Bacillati</taxon>
        <taxon>Bacillota</taxon>
        <taxon>Clostridia</taxon>
        <taxon>Lachnospirales</taxon>
        <taxon>Lachnospiraceae</taxon>
        <taxon>Agathobacter</taxon>
    </lineage>
</organism>
<accession>A0A2U2EGF2</accession>
<dbReference type="RefSeq" id="WP_109258173.1">
    <property type="nucleotide sequence ID" value="NZ_JRFS01000018.1"/>
</dbReference>
<protein>
    <submittedName>
        <fullName evidence="1">Uncharacterized protein</fullName>
    </submittedName>
</protein>
<dbReference type="EMBL" id="JRFS01000018">
    <property type="protein sequence ID" value="PWE83389.1"/>
    <property type="molecule type" value="Genomic_DNA"/>
</dbReference>
<reference evidence="1 3" key="1">
    <citation type="submission" date="2014-09" db="EMBL/GenBank/DDBJ databases">
        <title>Butyrate-producing bacteria isolated from human gut.</title>
        <authorList>
            <person name="Zhang Q."/>
            <person name="Zhao L."/>
        </authorList>
    </citation>
    <scope>NUCLEOTIDE SEQUENCE [LARGE SCALE GENOMIC DNA]</scope>
    <source>
        <strain evidence="1 3">R22</strain>
    </source>
</reference>
<evidence type="ECO:0000313" key="1">
    <source>
        <dbReference type="EMBL" id="PWE83389.1"/>
    </source>
</evidence>
<evidence type="ECO:0000313" key="2">
    <source>
        <dbReference type="EMBL" id="RGW86655.1"/>
    </source>
</evidence>
<proteinExistence type="predicted"/>
<reference evidence="2 4" key="2">
    <citation type="submission" date="2018-08" db="EMBL/GenBank/DDBJ databases">
        <title>A genome reference for cultivated species of the human gut microbiota.</title>
        <authorList>
            <person name="Zou Y."/>
            <person name="Xue W."/>
            <person name="Luo G."/>
        </authorList>
    </citation>
    <scope>NUCLEOTIDE SEQUENCE [LARGE SCALE GENOMIC DNA]</scope>
    <source>
        <strain evidence="2 4">AF06-19</strain>
    </source>
</reference>
<evidence type="ECO:0000313" key="3">
    <source>
        <dbReference type="Proteomes" id="UP000245905"/>
    </source>
</evidence>
<dbReference type="AlphaFoldDB" id="A0A2U2EGF2"/>